<gene>
    <name evidence="1" type="ORF">ISP11_13650</name>
</gene>
<dbReference type="AlphaFoldDB" id="A0ABD4KBB1"/>
<protein>
    <submittedName>
        <fullName evidence="1">Uncharacterized protein</fullName>
    </submittedName>
</protein>
<proteinExistence type="predicted"/>
<name>A0ABD4KBB1_9ENTR</name>
<evidence type="ECO:0000313" key="2">
    <source>
        <dbReference type="Proteomes" id="UP000628560"/>
    </source>
</evidence>
<dbReference type="RefSeq" id="WP_194513449.1">
    <property type="nucleotide sequence ID" value="NZ_JADIXP010000007.1"/>
</dbReference>
<organism evidence="1 2">
    <name type="scientific">Lelliottia nimipressuralis</name>
    <dbReference type="NCBI Taxonomy" id="69220"/>
    <lineage>
        <taxon>Bacteria</taxon>
        <taxon>Pseudomonadati</taxon>
        <taxon>Pseudomonadota</taxon>
        <taxon>Gammaproteobacteria</taxon>
        <taxon>Enterobacterales</taxon>
        <taxon>Enterobacteriaceae</taxon>
        <taxon>Lelliottia</taxon>
    </lineage>
</organism>
<sequence length="88" mass="9769">MSNRAATSEHHEKMHSLIRFVGFGGIAALLAAAVAIGKTQAVIESDSAMLKEDQHQTEQVIEEVKVEQQQLTDVDRRVDKLEDKVNAR</sequence>
<accession>A0ABD4KBB1</accession>
<dbReference type="EMBL" id="JADIXP010000007">
    <property type="protein sequence ID" value="MBF4178909.1"/>
    <property type="molecule type" value="Genomic_DNA"/>
</dbReference>
<evidence type="ECO:0000313" key="1">
    <source>
        <dbReference type="EMBL" id="MBF4178909.1"/>
    </source>
</evidence>
<dbReference type="Proteomes" id="UP000628560">
    <property type="component" value="Unassembled WGS sequence"/>
</dbReference>
<reference evidence="1 2" key="1">
    <citation type="submission" date="2020-11" db="EMBL/GenBank/DDBJ databases">
        <title>Identification of Lelliottia nimipressuralis from Wound Infection by Whole Genome-Based Bacterial Identification.</title>
        <authorList>
            <person name="Navarathna D.H."/>
            <person name="Choi H."/>
            <person name="Jinadatha C."/>
            <person name="Chatterjee P."/>
            <person name="Hwang M."/>
        </authorList>
    </citation>
    <scope>NUCLEOTIDE SEQUENCE [LARGE SCALE GENOMIC DNA]</scope>
    <source>
        <strain evidence="1 2">DN2020</strain>
    </source>
</reference>
<comment type="caution">
    <text evidence="1">The sequence shown here is derived from an EMBL/GenBank/DDBJ whole genome shotgun (WGS) entry which is preliminary data.</text>
</comment>